<proteinExistence type="predicted"/>
<dbReference type="SUPFAM" id="SSF54909">
    <property type="entry name" value="Dimeric alpha+beta barrel"/>
    <property type="match status" value="1"/>
</dbReference>
<keyword evidence="3" id="KW-1185">Reference proteome</keyword>
<keyword evidence="2" id="KW-0560">Oxidoreductase</keyword>
<dbReference type="InterPro" id="IPR007138">
    <property type="entry name" value="ABM_dom"/>
</dbReference>
<dbReference type="PROSITE" id="PS51725">
    <property type="entry name" value="ABM"/>
    <property type="match status" value="1"/>
</dbReference>
<keyword evidence="2" id="KW-0503">Monooxygenase</keyword>
<dbReference type="Proteomes" id="UP001597369">
    <property type="component" value="Unassembled WGS sequence"/>
</dbReference>
<dbReference type="RefSeq" id="WP_229957621.1">
    <property type="nucleotide sequence ID" value="NZ_JAJJWI010000001.1"/>
</dbReference>
<sequence length="104" mass="12598">MSFYIVNASFEIDKPNEAVLEAKTQKDYEKSQNAKGLVSFEVWKREHSETVEYVLVSKWESKDDFKFWISRDEHVDEHKEQRIRKEESERPKITKKLSYFESYL</sequence>
<comment type="caution">
    <text evidence="2">The sequence shown here is derived from an EMBL/GenBank/DDBJ whole genome shotgun (WGS) entry which is preliminary data.</text>
</comment>
<name>A0ABW4X2Q8_9BACT</name>
<feature type="domain" description="ABM" evidence="1">
    <location>
        <begin position="4"/>
        <end position="100"/>
    </location>
</feature>
<dbReference type="GO" id="GO:0004497">
    <property type="term" value="F:monooxygenase activity"/>
    <property type="evidence" value="ECO:0007669"/>
    <property type="project" value="UniProtKB-KW"/>
</dbReference>
<protein>
    <submittedName>
        <fullName evidence="2">Antibiotic biosynthesis monooxygenase family protein</fullName>
        <ecNumber evidence="2">1.14.-.-</ecNumber>
    </submittedName>
</protein>
<dbReference type="InterPro" id="IPR011008">
    <property type="entry name" value="Dimeric_a/b-barrel"/>
</dbReference>
<reference evidence="3" key="1">
    <citation type="journal article" date="2019" name="Int. J. Syst. Evol. Microbiol.">
        <title>The Global Catalogue of Microorganisms (GCM) 10K type strain sequencing project: providing services to taxonomists for standard genome sequencing and annotation.</title>
        <authorList>
            <consortium name="The Broad Institute Genomics Platform"/>
            <consortium name="The Broad Institute Genome Sequencing Center for Infectious Disease"/>
            <person name="Wu L."/>
            <person name="Ma J."/>
        </authorList>
    </citation>
    <scope>NUCLEOTIDE SEQUENCE [LARGE SCALE GENOMIC DNA]</scope>
    <source>
        <strain evidence="3">JCM 16545</strain>
    </source>
</reference>
<accession>A0ABW4X2Q8</accession>
<evidence type="ECO:0000313" key="3">
    <source>
        <dbReference type="Proteomes" id="UP001597369"/>
    </source>
</evidence>
<organism evidence="2 3">
    <name type="scientific">Pontibacter silvestris</name>
    <dbReference type="NCBI Taxonomy" id="2305183"/>
    <lineage>
        <taxon>Bacteria</taxon>
        <taxon>Pseudomonadati</taxon>
        <taxon>Bacteroidota</taxon>
        <taxon>Cytophagia</taxon>
        <taxon>Cytophagales</taxon>
        <taxon>Hymenobacteraceae</taxon>
        <taxon>Pontibacter</taxon>
    </lineage>
</organism>
<evidence type="ECO:0000313" key="2">
    <source>
        <dbReference type="EMBL" id="MFD2068954.1"/>
    </source>
</evidence>
<dbReference type="Gene3D" id="3.30.70.100">
    <property type="match status" value="1"/>
</dbReference>
<gene>
    <name evidence="2" type="ORF">ACFSKU_18840</name>
</gene>
<evidence type="ECO:0000259" key="1">
    <source>
        <dbReference type="PROSITE" id="PS51725"/>
    </source>
</evidence>
<dbReference type="Pfam" id="PF03992">
    <property type="entry name" value="ABM"/>
    <property type="match status" value="1"/>
</dbReference>
<dbReference type="EC" id="1.14.-.-" evidence="2"/>
<dbReference type="EMBL" id="JBHUHV010000058">
    <property type="protein sequence ID" value="MFD2068954.1"/>
    <property type="molecule type" value="Genomic_DNA"/>
</dbReference>